<evidence type="ECO:0000256" key="1">
    <source>
        <dbReference type="SAM" id="Phobius"/>
    </source>
</evidence>
<dbReference type="AlphaFoldDB" id="A0A0W0G5F1"/>
<dbReference type="EMBL" id="LATX01001330">
    <property type="protein sequence ID" value="KTB42471.1"/>
    <property type="molecule type" value="Genomic_DNA"/>
</dbReference>
<feature type="transmembrane region" description="Helical" evidence="1">
    <location>
        <begin position="81"/>
        <end position="102"/>
    </location>
</feature>
<reference evidence="4 5" key="1">
    <citation type="submission" date="2015-12" db="EMBL/GenBank/DDBJ databases">
        <title>Draft genome sequence of Moniliophthora roreri, the causal agent of frosty pod rot of cacao.</title>
        <authorList>
            <person name="Aime M.C."/>
            <person name="Diaz-Valderrama J.R."/>
            <person name="Kijpornyongpan T."/>
            <person name="Phillips-Mora W."/>
        </authorList>
    </citation>
    <scope>NUCLEOTIDE SEQUENCE [LARGE SCALE GENOMIC DNA]</scope>
    <source>
        <strain evidence="4 5">MCA 2952</strain>
    </source>
</reference>
<keyword evidence="1" id="KW-0812">Transmembrane</keyword>
<evidence type="ECO:0000313" key="2">
    <source>
        <dbReference type="EMBL" id="KTB42471.1"/>
    </source>
</evidence>
<keyword evidence="1" id="KW-0472">Membrane</keyword>
<name>A0A0W0G5F1_MONRR</name>
<evidence type="ECO:0000313" key="4">
    <source>
        <dbReference type="EMBL" id="KTB43796.1"/>
    </source>
</evidence>
<comment type="caution">
    <text evidence="4">The sequence shown here is derived from an EMBL/GenBank/DDBJ whole genome shotgun (WGS) entry which is preliminary data.</text>
</comment>
<protein>
    <submittedName>
        <fullName evidence="4">Uncharacterized protein</fullName>
    </submittedName>
</protein>
<accession>A0A0W0G5F1</accession>
<feature type="transmembrane region" description="Helical" evidence="1">
    <location>
        <begin position="114"/>
        <end position="139"/>
    </location>
</feature>
<dbReference type="EMBL" id="LATX01001074">
    <property type="protein sequence ID" value="KTB43796.1"/>
    <property type="molecule type" value="Genomic_DNA"/>
</dbReference>
<keyword evidence="1" id="KW-1133">Transmembrane helix</keyword>
<feature type="transmembrane region" description="Helical" evidence="1">
    <location>
        <begin position="151"/>
        <end position="173"/>
    </location>
</feature>
<evidence type="ECO:0000313" key="5">
    <source>
        <dbReference type="Proteomes" id="UP000054988"/>
    </source>
</evidence>
<feature type="transmembrane region" description="Helical" evidence="1">
    <location>
        <begin position="56"/>
        <end position="74"/>
    </location>
</feature>
<evidence type="ECO:0000313" key="3">
    <source>
        <dbReference type="EMBL" id="KTB42731.1"/>
    </source>
</evidence>
<dbReference type="EMBL" id="LATX01001298">
    <property type="protein sequence ID" value="KTB42731.1"/>
    <property type="molecule type" value="Genomic_DNA"/>
</dbReference>
<gene>
    <name evidence="4" type="ORF">WG66_3625</name>
    <name evidence="3" type="ORF">WG66_4693</name>
    <name evidence="2" type="ORF">WG66_4956</name>
</gene>
<organism evidence="4 5">
    <name type="scientific">Moniliophthora roreri</name>
    <name type="common">Frosty pod rot fungus</name>
    <name type="synonym">Monilia roreri</name>
    <dbReference type="NCBI Taxonomy" id="221103"/>
    <lineage>
        <taxon>Eukaryota</taxon>
        <taxon>Fungi</taxon>
        <taxon>Dikarya</taxon>
        <taxon>Basidiomycota</taxon>
        <taxon>Agaricomycotina</taxon>
        <taxon>Agaricomycetes</taxon>
        <taxon>Agaricomycetidae</taxon>
        <taxon>Agaricales</taxon>
        <taxon>Marasmiineae</taxon>
        <taxon>Marasmiaceae</taxon>
        <taxon>Moniliophthora</taxon>
    </lineage>
</organism>
<dbReference type="Proteomes" id="UP000054988">
    <property type="component" value="Unassembled WGS sequence"/>
</dbReference>
<proteinExistence type="predicted"/>
<sequence length="223" mass="24212">MPTSNTTTAQNGSFNLHDESAVPDLATQGPDAMFAFTILLHAFALVRFPIPLGPWISISISSSTLITVLVLLSCCPPTRGVFLLVMQTHYMFLILVLDQNILYPLMQPYFSGPMSFLILAIIIWLFLTIFLRPIILAVVNSASTVHYDFSAIPSSVALAAAFGYIAMGLKYLADGFAFLDNLVQMGLSGGEEMQGHSQQNPLVSVGGDHNGKPLSLKIHHDIC</sequence>